<dbReference type="InParanoid" id="A9V897"/>
<accession>A9V897</accession>
<sequence>MAATSPGARLRAPSRDSLEGTAVGDDNRVTLQKVTRIMDAILAAGDGPEAIELTKQLTSPSVVDSHGQTLLHRAAHAGHECLVGHLLACSAPLEMLSAHGLTPLHMAAAAGNLTVVQQLLAAGASPNVQSFAGFASLHFAALRGHQQVAEALLRAGARRATTTNFGWQPSRHALLANPDMSKLLCKDGHKSCLGCGARRGKCTCDPHSAASADNLDRLKVLHAAGVS</sequence>
<organism evidence="5 6">
    <name type="scientific">Monosiga brevicollis</name>
    <name type="common">Choanoflagellate</name>
    <dbReference type="NCBI Taxonomy" id="81824"/>
    <lineage>
        <taxon>Eukaryota</taxon>
        <taxon>Choanoflagellata</taxon>
        <taxon>Craspedida</taxon>
        <taxon>Salpingoecidae</taxon>
        <taxon>Monosiga</taxon>
    </lineage>
</organism>
<dbReference type="PANTHER" id="PTHR24171:SF8">
    <property type="entry name" value="BRCA1-ASSOCIATED RING DOMAIN PROTEIN 1"/>
    <property type="match status" value="1"/>
</dbReference>
<dbReference type="Gene3D" id="1.25.40.20">
    <property type="entry name" value="Ankyrin repeat-containing domain"/>
    <property type="match status" value="1"/>
</dbReference>
<proteinExistence type="predicted"/>
<keyword evidence="6" id="KW-1185">Reference proteome</keyword>
<dbReference type="Proteomes" id="UP000001357">
    <property type="component" value="Unassembled WGS sequence"/>
</dbReference>
<dbReference type="eggNOG" id="KOG4177">
    <property type="taxonomic scope" value="Eukaryota"/>
</dbReference>
<dbReference type="SUPFAM" id="SSF48403">
    <property type="entry name" value="Ankyrin repeat"/>
    <property type="match status" value="1"/>
</dbReference>
<dbReference type="PANTHER" id="PTHR24171">
    <property type="entry name" value="ANKYRIN REPEAT DOMAIN-CONTAINING PROTEIN 39-RELATED"/>
    <property type="match status" value="1"/>
</dbReference>
<keyword evidence="1" id="KW-0677">Repeat</keyword>
<dbReference type="InterPro" id="IPR002110">
    <property type="entry name" value="Ankyrin_rpt"/>
</dbReference>
<dbReference type="Pfam" id="PF12796">
    <property type="entry name" value="Ank_2"/>
    <property type="match status" value="1"/>
</dbReference>
<dbReference type="PROSITE" id="PS50297">
    <property type="entry name" value="ANK_REP_REGION"/>
    <property type="match status" value="2"/>
</dbReference>
<dbReference type="EMBL" id="CH991567">
    <property type="protein sequence ID" value="EDQ86300.1"/>
    <property type="molecule type" value="Genomic_DNA"/>
</dbReference>
<evidence type="ECO:0000256" key="2">
    <source>
        <dbReference type="ARBA" id="ARBA00023043"/>
    </source>
</evidence>
<dbReference type="RefSeq" id="XP_001748970.1">
    <property type="nucleotide sequence ID" value="XM_001748918.1"/>
</dbReference>
<evidence type="ECO:0000313" key="6">
    <source>
        <dbReference type="Proteomes" id="UP000001357"/>
    </source>
</evidence>
<protein>
    <submittedName>
        <fullName evidence="5">Uncharacterized protein</fullName>
    </submittedName>
</protein>
<dbReference type="STRING" id="81824.A9V897"/>
<name>A9V897_MONBE</name>
<dbReference type="PROSITE" id="PS50088">
    <property type="entry name" value="ANK_REPEAT"/>
    <property type="match status" value="2"/>
</dbReference>
<feature type="repeat" description="ANK" evidence="3">
    <location>
        <begin position="99"/>
        <end position="131"/>
    </location>
</feature>
<reference evidence="5 6" key="1">
    <citation type="journal article" date="2008" name="Nature">
        <title>The genome of the choanoflagellate Monosiga brevicollis and the origin of metazoans.</title>
        <authorList>
            <consortium name="JGI Sequencing"/>
            <person name="King N."/>
            <person name="Westbrook M.J."/>
            <person name="Young S.L."/>
            <person name="Kuo A."/>
            <person name="Abedin M."/>
            <person name="Chapman J."/>
            <person name="Fairclough S."/>
            <person name="Hellsten U."/>
            <person name="Isogai Y."/>
            <person name="Letunic I."/>
            <person name="Marr M."/>
            <person name="Pincus D."/>
            <person name="Putnam N."/>
            <person name="Rokas A."/>
            <person name="Wright K.J."/>
            <person name="Zuzow R."/>
            <person name="Dirks W."/>
            <person name="Good M."/>
            <person name="Goodstein D."/>
            <person name="Lemons D."/>
            <person name="Li W."/>
            <person name="Lyons J.B."/>
            <person name="Morris A."/>
            <person name="Nichols S."/>
            <person name="Richter D.J."/>
            <person name="Salamov A."/>
            <person name="Bork P."/>
            <person name="Lim W.A."/>
            <person name="Manning G."/>
            <person name="Miller W.T."/>
            <person name="McGinnis W."/>
            <person name="Shapiro H."/>
            <person name="Tjian R."/>
            <person name="Grigoriev I.V."/>
            <person name="Rokhsar D."/>
        </authorList>
    </citation>
    <scope>NUCLEOTIDE SEQUENCE [LARGE SCALE GENOMIC DNA]</scope>
    <source>
        <strain evidence="6">MX1 / ATCC 50154</strain>
    </source>
</reference>
<keyword evidence="2 3" id="KW-0040">ANK repeat</keyword>
<gene>
    <name evidence="5" type="ORF">MONBRDRAFT_38501</name>
</gene>
<evidence type="ECO:0000256" key="1">
    <source>
        <dbReference type="ARBA" id="ARBA00022737"/>
    </source>
</evidence>
<evidence type="ECO:0000256" key="4">
    <source>
        <dbReference type="SAM" id="MobiDB-lite"/>
    </source>
</evidence>
<dbReference type="KEGG" id="mbr:MONBRDRAFT_38501"/>
<feature type="non-terminal residue" evidence="5">
    <location>
        <position position="227"/>
    </location>
</feature>
<dbReference type="AlphaFoldDB" id="A9V897"/>
<evidence type="ECO:0000313" key="5">
    <source>
        <dbReference type="EMBL" id="EDQ86300.1"/>
    </source>
</evidence>
<dbReference type="InterPro" id="IPR036770">
    <property type="entry name" value="Ankyrin_rpt-contain_sf"/>
</dbReference>
<dbReference type="SMART" id="SM00248">
    <property type="entry name" value="ANK"/>
    <property type="match status" value="3"/>
</dbReference>
<feature type="region of interest" description="Disordered" evidence="4">
    <location>
        <begin position="1"/>
        <end position="23"/>
    </location>
</feature>
<dbReference type="GeneID" id="5894133"/>
<feature type="repeat" description="ANK" evidence="3">
    <location>
        <begin position="132"/>
        <end position="164"/>
    </location>
</feature>
<evidence type="ECO:0000256" key="3">
    <source>
        <dbReference type="PROSITE-ProRule" id="PRU00023"/>
    </source>
</evidence>
<dbReference type="Pfam" id="PF00023">
    <property type="entry name" value="Ank"/>
    <property type="match status" value="1"/>
</dbReference>